<dbReference type="Gene3D" id="3.10.180.10">
    <property type="entry name" value="2,3-Dihydroxybiphenyl 1,2-Dioxygenase, domain 1"/>
    <property type="match status" value="1"/>
</dbReference>
<organism evidence="5 6">
    <name type="scientific">Nocardia abscessus</name>
    <dbReference type="NCBI Taxonomy" id="120957"/>
    <lineage>
        <taxon>Bacteria</taxon>
        <taxon>Bacillati</taxon>
        <taxon>Actinomycetota</taxon>
        <taxon>Actinomycetes</taxon>
        <taxon>Mycobacteriales</taxon>
        <taxon>Nocardiaceae</taxon>
        <taxon>Nocardia</taxon>
    </lineage>
</organism>
<gene>
    <name evidence="5" type="ORF">IU470_28770</name>
</gene>
<dbReference type="InterPro" id="IPR037523">
    <property type="entry name" value="VOC_core"/>
</dbReference>
<dbReference type="Proteomes" id="UP000807309">
    <property type="component" value="Unassembled WGS sequence"/>
</dbReference>
<dbReference type="EMBL" id="JADLRE010000029">
    <property type="protein sequence ID" value="MBF6229073.1"/>
    <property type="molecule type" value="Genomic_DNA"/>
</dbReference>
<evidence type="ECO:0000313" key="5">
    <source>
        <dbReference type="EMBL" id="MBF6229073.1"/>
    </source>
</evidence>
<name>A0ABS0CFF7_9NOCA</name>
<evidence type="ECO:0000313" key="6">
    <source>
        <dbReference type="Proteomes" id="UP000807309"/>
    </source>
</evidence>
<accession>A0ABS0CFF7</accession>
<dbReference type="Pfam" id="PF19581">
    <property type="entry name" value="Glyoxalase_7"/>
    <property type="match status" value="1"/>
</dbReference>
<comment type="similarity">
    <text evidence="1">Belongs to the bleomycin resistance protein family.</text>
</comment>
<dbReference type="SUPFAM" id="SSF54593">
    <property type="entry name" value="Glyoxalase/Bleomycin resistance protein/Dihydroxybiphenyl dioxygenase"/>
    <property type="match status" value="1"/>
</dbReference>
<keyword evidence="6" id="KW-1185">Reference proteome</keyword>
<comment type="caution">
    <text evidence="5">The sequence shown here is derived from an EMBL/GenBank/DDBJ whole genome shotgun (WGS) entry which is preliminary data.</text>
</comment>
<proteinExistence type="inferred from homology"/>
<protein>
    <recommendedName>
        <fullName evidence="2">Bleomycin resistance protein</fullName>
    </recommendedName>
</protein>
<dbReference type="InterPro" id="IPR029068">
    <property type="entry name" value="Glyas_Bleomycin-R_OHBP_Dase"/>
</dbReference>
<dbReference type="PROSITE" id="PS51819">
    <property type="entry name" value="VOC"/>
    <property type="match status" value="1"/>
</dbReference>
<feature type="domain" description="VOC" evidence="4">
    <location>
        <begin position="5"/>
        <end position="122"/>
    </location>
</feature>
<dbReference type="CDD" id="cd08349">
    <property type="entry name" value="BLMA_like"/>
    <property type="match status" value="1"/>
</dbReference>
<evidence type="ECO:0000256" key="3">
    <source>
        <dbReference type="ARBA" id="ARBA00023251"/>
    </source>
</evidence>
<evidence type="ECO:0000259" key="4">
    <source>
        <dbReference type="PROSITE" id="PS51819"/>
    </source>
</evidence>
<dbReference type="InterPro" id="IPR000335">
    <property type="entry name" value="Bleomycin-R"/>
</dbReference>
<sequence>MTAIHLASPVLVLRMFDVARAYEFYRDYLGFTVDWEHRFGAEFPLYAQVSRAEATFHLSEHHGDGTPGSVVWIAVGDVFAWHAELAAKSYRYAEPGHPEDGPGGPGFELVDPSGNVLRFAQPK</sequence>
<dbReference type="RefSeq" id="WP_195035933.1">
    <property type="nucleotide sequence ID" value="NZ_JADLRE010000029.1"/>
</dbReference>
<reference evidence="5 6" key="1">
    <citation type="submission" date="2020-10" db="EMBL/GenBank/DDBJ databases">
        <title>Identification of Nocardia species via Next-generation sequencing and recognition of intraspecies genetic diversity.</title>
        <authorList>
            <person name="Li P."/>
            <person name="Li P."/>
            <person name="Lu B."/>
        </authorList>
    </citation>
    <scope>NUCLEOTIDE SEQUENCE [LARGE SCALE GENOMIC DNA]</scope>
    <source>
        <strain evidence="5 6">N-11</strain>
    </source>
</reference>
<evidence type="ECO:0000256" key="2">
    <source>
        <dbReference type="ARBA" id="ARBA00021572"/>
    </source>
</evidence>
<keyword evidence="3" id="KW-0046">Antibiotic resistance</keyword>
<evidence type="ECO:0000256" key="1">
    <source>
        <dbReference type="ARBA" id="ARBA00011051"/>
    </source>
</evidence>